<accession>A0A4S4BLD7</accession>
<evidence type="ECO:0000259" key="10">
    <source>
        <dbReference type="Pfam" id="PF12706"/>
    </source>
</evidence>
<comment type="caution">
    <text evidence="11">The sequence shown here is derived from an EMBL/GenBank/DDBJ whole genome shotgun (WGS) entry which is preliminary data.</text>
</comment>
<dbReference type="InterPro" id="IPR001279">
    <property type="entry name" value="Metallo-B-lactamas"/>
</dbReference>
<evidence type="ECO:0000313" key="12">
    <source>
        <dbReference type="Proteomes" id="UP000310636"/>
    </source>
</evidence>
<dbReference type="PANTHER" id="PTHR42663">
    <property type="entry name" value="HYDROLASE C777.06C-RELATED-RELATED"/>
    <property type="match status" value="1"/>
</dbReference>
<protein>
    <recommendedName>
        <fullName evidence="3 9">Coenzyme PQQ synthesis protein B</fullName>
    </recommendedName>
    <alternativeName>
        <fullName evidence="9">Pyrroloquinoline quinone biosynthesis protein B</fullName>
    </alternativeName>
</protein>
<dbReference type="UniPathway" id="UPA00539"/>
<evidence type="ECO:0000256" key="5">
    <source>
        <dbReference type="ARBA" id="ARBA00022905"/>
    </source>
</evidence>
<name>A0A4S4BLD7_9BACL</name>
<dbReference type="Proteomes" id="UP000310636">
    <property type="component" value="Unassembled WGS sequence"/>
</dbReference>
<dbReference type="Gene3D" id="3.60.15.10">
    <property type="entry name" value="Ribonuclease Z/Hydroxyacylglutathione hydrolase-like"/>
    <property type="match status" value="1"/>
</dbReference>
<gene>
    <name evidence="9 11" type="primary">pqqB</name>
    <name evidence="11" type="ORF">E6C55_24840</name>
</gene>
<dbReference type="PANTHER" id="PTHR42663:SF7">
    <property type="entry name" value="COENZYME PQQ SYNTHESIS PROTEIN B"/>
    <property type="match status" value="1"/>
</dbReference>
<keyword evidence="5 9" id="KW-0884">PQQ biosynthesis</keyword>
<dbReference type="GO" id="GO:0018189">
    <property type="term" value="P:pyrroloquinoline quinone biosynthetic process"/>
    <property type="evidence" value="ECO:0007669"/>
    <property type="project" value="UniProtKB-UniRule"/>
</dbReference>
<evidence type="ECO:0000256" key="9">
    <source>
        <dbReference type="HAMAP-Rule" id="MF_00653"/>
    </source>
</evidence>
<proteinExistence type="inferred from homology"/>
<dbReference type="InterPro" id="IPR011842">
    <property type="entry name" value="PQQ_synth_PqqB"/>
</dbReference>
<feature type="domain" description="Metallo-beta-lactamase" evidence="10">
    <location>
        <begin position="64"/>
        <end position="288"/>
    </location>
</feature>
<comment type="pathway">
    <text evidence="1 9">Cofactor biosynthesis; pyrroloquinoline quinone biosynthesis.</text>
</comment>
<dbReference type="InterPro" id="IPR036866">
    <property type="entry name" value="RibonucZ/Hydroxyglut_hydro"/>
</dbReference>
<evidence type="ECO:0000256" key="8">
    <source>
        <dbReference type="ARBA" id="ARBA00048505"/>
    </source>
</evidence>
<evidence type="ECO:0000256" key="2">
    <source>
        <dbReference type="ARBA" id="ARBA00008481"/>
    </source>
</evidence>
<comment type="catalytic activity">
    <reaction evidence="8">
        <text>3',5'-cyclic UMP + H2O = UMP + H(+)</text>
        <dbReference type="Rhea" id="RHEA:70575"/>
        <dbReference type="ChEBI" id="CHEBI:15377"/>
        <dbReference type="ChEBI" id="CHEBI:15378"/>
        <dbReference type="ChEBI" id="CHEBI:57865"/>
        <dbReference type="ChEBI" id="CHEBI:184387"/>
    </reaction>
    <physiologicalReaction direction="left-to-right" evidence="8">
        <dbReference type="Rhea" id="RHEA:70576"/>
    </physiologicalReaction>
</comment>
<keyword evidence="12" id="KW-1185">Reference proteome</keyword>
<keyword evidence="4 9" id="KW-0813">Transport</keyword>
<dbReference type="Pfam" id="PF12706">
    <property type="entry name" value="Lactamase_B_2"/>
    <property type="match status" value="1"/>
</dbReference>
<evidence type="ECO:0000313" key="11">
    <source>
        <dbReference type="EMBL" id="THF74626.1"/>
    </source>
</evidence>
<dbReference type="HAMAP" id="MF_00653">
    <property type="entry name" value="PQQ_syn_PqqB"/>
    <property type="match status" value="1"/>
</dbReference>
<comment type="similarity">
    <text evidence="2 9">Belongs to the PqqB family.</text>
</comment>
<comment type="catalytic activity">
    <reaction evidence="6">
        <text>3',5'-cyclic CMP + H2O = CMP + H(+)</text>
        <dbReference type="Rhea" id="RHEA:72675"/>
        <dbReference type="ChEBI" id="CHEBI:15377"/>
        <dbReference type="ChEBI" id="CHEBI:15378"/>
        <dbReference type="ChEBI" id="CHEBI:58003"/>
        <dbReference type="ChEBI" id="CHEBI:60377"/>
    </reaction>
    <physiologicalReaction direction="left-to-right" evidence="6">
        <dbReference type="Rhea" id="RHEA:72676"/>
    </physiologicalReaction>
</comment>
<reference evidence="11 12" key="1">
    <citation type="submission" date="2019-04" db="EMBL/GenBank/DDBJ databases">
        <title>Cohnella sp. nov. isolated from preserved vegetables.</title>
        <authorList>
            <person name="Lin S.-Y."/>
            <person name="Hung M.-H."/>
            <person name="Young C.-C."/>
        </authorList>
    </citation>
    <scope>NUCLEOTIDE SEQUENCE [LARGE SCALE GENOMIC DNA]</scope>
    <source>
        <strain evidence="11 12">CC-MHH1044</strain>
    </source>
</reference>
<comment type="function">
    <text evidence="7">Counteracts the endogenous Pycsar antiviral defense system. Phosphodiesterase that enables metal-dependent hydrolysis of host cyclic nucleotide Pycsar defense signals such as cCMP and cUMP.</text>
</comment>
<evidence type="ECO:0000256" key="4">
    <source>
        <dbReference type="ARBA" id="ARBA00022448"/>
    </source>
</evidence>
<dbReference type="NCBIfam" id="TIGR02108">
    <property type="entry name" value="PQQ_syn_pqqB"/>
    <property type="match status" value="1"/>
</dbReference>
<evidence type="ECO:0000256" key="7">
    <source>
        <dbReference type="ARBA" id="ARBA00034301"/>
    </source>
</evidence>
<evidence type="ECO:0000256" key="3">
    <source>
        <dbReference type="ARBA" id="ARBA00015084"/>
    </source>
</evidence>
<organism evidence="11 12">
    <name type="scientific">Cohnella fermenti</name>
    <dbReference type="NCBI Taxonomy" id="2565925"/>
    <lineage>
        <taxon>Bacteria</taxon>
        <taxon>Bacillati</taxon>
        <taxon>Bacillota</taxon>
        <taxon>Bacilli</taxon>
        <taxon>Bacillales</taxon>
        <taxon>Paenibacillaceae</taxon>
        <taxon>Cohnella</taxon>
    </lineage>
</organism>
<dbReference type="SUPFAM" id="SSF56281">
    <property type="entry name" value="Metallo-hydrolase/oxidoreductase"/>
    <property type="match status" value="1"/>
</dbReference>
<comment type="function">
    <text evidence="9">May be involved in the transport of PQQ or its precursor to the periplasm.</text>
</comment>
<sequence length="321" mass="34751">MPEQSGILFIRGESMFIKVLGSAAGGGCPQWNCGCSNCRRIRDQDPAVSARRNDSLAISPDGARWALLNAGPDVCLQTESHAALRPNPATLRGSPVEAVLLTDAELDHTTGLLQLRQGSAIAVYATSPVLGALEGDFPVRRIVEPFASFAWQETRVEESFPLFGGQLSVCPFLLGDKPPRYVDSGNGRPSYKESAAWVVGYRVTDRRTGGTIVYAPGIEIWTRTLERHLADADCVLVDGTFWRGDELILLGVSELDAADMGHLPAGGPNGSAERLSLVRARRKVYIHINNTNPMLAQDSPERQAVERLGIEIGVDGMEMEV</sequence>
<dbReference type="EMBL" id="SSOB01000039">
    <property type="protein sequence ID" value="THF74626.1"/>
    <property type="molecule type" value="Genomic_DNA"/>
</dbReference>
<evidence type="ECO:0000256" key="6">
    <source>
        <dbReference type="ARBA" id="ARBA00034221"/>
    </source>
</evidence>
<evidence type="ECO:0000256" key="1">
    <source>
        <dbReference type="ARBA" id="ARBA00004886"/>
    </source>
</evidence>
<dbReference type="OrthoDB" id="9800940at2"/>
<dbReference type="AlphaFoldDB" id="A0A4S4BLD7"/>